<keyword evidence="3" id="KW-0804">Transcription</keyword>
<dbReference type="AlphaFoldDB" id="A0A6A3CN93"/>
<evidence type="ECO:0000313" key="8">
    <source>
        <dbReference type="Proteomes" id="UP000436088"/>
    </source>
</evidence>
<reference evidence="7" key="1">
    <citation type="submission" date="2019-09" db="EMBL/GenBank/DDBJ databases">
        <title>Draft genome information of white flower Hibiscus syriacus.</title>
        <authorList>
            <person name="Kim Y.-M."/>
        </authorList>
    </citation>
    <scope>NUCLEOTIDE SEQUENCE [LARGE SCALE GENOMIC DNA]</scope>
    <source>
        <strain evidence="7">YM2019G1</strain>
    </source>
</reference>
<evidence type="ECO:0000256" key="3">
    <source>
        <dbReference type="ARBA" id="ARBA00023163"/>
    </source>
</evidence>
<sequence>MEKLNFVKDGVLRLPPGFRFHPTDEELVVQYLRRKVLAWPLPASIIPEVDVCKADPWELPGDLEKERYFFSTKEAKYPHGNRSNRATLSGYWKATGIDKRIVTCRGNQVVGMKKTLVFYRGKPPQGSRTDWIMHEYRLVNGETTACNAPHKNQTPSHMVAVENWVLCRIFLKKRSGGSTKNDEHSNNSSNEKGVSKAKTMRPVFYDFLTRERTDLNLPPSASSSCSSGITEASNNETDDHEESSSCNTFPYFRRKP</sequence>
<dbReference type="GO" id="GO:0003677">
    <property type="term" value="F:DNA binding"/>
    <property type="evidence" value="ECO:0007669"/>
    <property type="project" value="UniProtKB-KW"/>
</dbReference>
<evidence type="ECO:0000256" key="2">
    <source>
        <dbReference type="ARBA" id="ARBA00023125"/>
    </source>
</evidence>
<dbReference type="EMBL" id="VEPZ02000209">
    <property type="protein sequence ID" value="KAE8730296.1"/>
    <property type="molecule type" value="Genomic_DNA"/>
</dbReference>
<comment type="caution">
    <text evidence="7">The sequence shown here is derived from an EMBL/GenBank/DDBJ whole genome shotgun (WGS) entry which is preliminary data.</text>
</comment>
<keyword evidence="4" id="KW-0539">Nucleus</keyword>
<dbReference type="PANTHER" id="PTHR31744:SF93">
    <property type="entry name" value="NAC DOMAIN-CONTAINING PROTEIN"/>
    <property type="match status" value="1"/>
</dbReference>
<keyword evidence="1" id="KW-0805">Transcription regulation</keyword>
<evidence type="ECO:0000256" key="1">
    <source>
        <dbReference type="ARBA" id="ARBA00023015"/>
    </source>
</evidence>
<evidence type="ECO:0000256" key="4">
    <source>
        <dbReference type="ARBA" id="ARBA00023242"/>
    </source>
</evidence>
<dbReference type="Pfam" id="PF02365">
    <property type="entry name" value="NAM"/>
    <property type="match status" value="1"/>
</dbReference>
<proteinExistence type="predicted"/>
<dbReference type="InterPro" id="IPR003441">
    <property type="entry name" value="NAC-dom"/>
</dbReference>
<feature type="region of interest" description="Disordered" evidence="5">
    <location>
        <begin position="176"/>
        <end position="196"/>
    </location>
</feature>
<feature type="region of interest" description="Disordered" evidence="5">
    <location>
        <begin position="214"/>
        <end position="256"/>
    </location>
</feature>
<protein>
    <submittedName>
        <fullName evidence="7">NAC transcription factor NAM-B1</fullName>
    </submittedName>
</protein>
<evidence type="ECO:0000313" key="7">
    <source>
        <dbReference type="EMBL" id="KAE8730296.1"/>
    </source>
</evidence>
<gene>
    <name evidence="7" type="ORF">F3Y22_tig00003041pilonHSYRG01319</name>
</gene>
<dbReference type="Gene3D" id="2.170.150.80">
    <property type="entry name" value="NAC domain"/>
    <property type="match status" value="1"/>
</dbReference>
<keyword evidence="8" id="KW-1185">Reference proteome</keyword>
<dbReference type="InterPro" id="IPR036093">
    <property type="entry name" value="NAC_dom_sf"/>
</dbReference>
<dbReference type="SUPFAM" id="SSF101941">
    <property type="entry name" value="NAC domain"/>
    <property type="match status" value="1"/>
</dbReference>
<dbReference type="OrthoDB" id="1871428at2759"/>
<dbReference type="Proteomes" id="UP000436088">
    <property type="component" value="Unassembled WGS sequence"/>
</dbReference>
<name>A0A6A3CN93_HIBSY</name>
<feature type="domain" description="NAC" evidence="6">
    <location>
        <begin position="14"/>
        <end position="172"/>
    </location>
</feature>
<dbReference type="PANTHER" id="PTHR31744">
    <property type="entry name" value="PROTEIN CUP-SHAPED COTYLEDON 2-RELATED"/>
    <property type="match status" value="1"/>
</dbReference>
<organism evidence="7 8">
    <name type="scientific">Hibiscus syriacus</name>
    <name type="common">Rose of Sharon</name>
    <dbReference type="NCBI Taxonomy" id="106335"/>
    <lineage>
        <taxon>Eukaryota</taxon>
        <taxon>Viridiplantae</taxon>
        <taxon>Streptophyta</taxon>
        <taxon>Embryophyta</taxon>
        <taxon>Tracheophyta</taxon>
        <taxon>Spermatophyta</taxon>
        <taxon>Magnoliopsida</taxon>
        <taxon>eudicotyledons</taxon>
        <taxon>Gunneridae</taxon>
        <taxon>Pentapetalae</taxon>
        <taxon>rosids</taxon>
        <taxon>malvids</taxon>
        <taxon>Malvales</taxon>
        <taxon>Malvaceae</taxon>
        <taxon>Malvoideae</taxon>
        <taxon>Hibiscus</taxon>
    </lineage>
</organism>
<evidence type="ECO:0000256" key="5">
    <source>
        <dbReference type="SAM" id="MobiDB-lite"/>
    </source>
</evidence>
<accession>A0A6A3CN93</accession>
<dbReference type="GO" id="GO:0006355">
    <property type="term" value="P:regulation of DNA-templated transcription"/>
    <property type="evidence" value="ECO:0007669"/>
    <property type="project" value="InterPro"/>
</dbReference>
<dbReference type="PROSITE" id="PS51005">
    <property type="entry name" value="NAC"/>
    <property type="match status" value="1"/>
</dbReference>
<evidence type="ECO:0000259" key="6">
    <source>
        <dbReference type="PROSITE" id="PS51005"/>
    </source>
</evidence>
<keyword evidence="2" id="KW-0238">DNA-binding</keyword>